<evidence type="ECO:0000313" key="3">
    <source>
        <dbReference type="EnsemblPlants" id="Bo1g022500.1"/>
    </source>
</evidence>
<feature type="domain" description="Myb-like" evidence="2">
    <location>
        <begin position="156"/>
        <end position="227"/>
    </location>
</feature>
<keyword evidence="4" id="KW-1185">Reference proteome</keyword>
<accession>A0A0D3A4N0</accession>
<dbReference type="STRING" id="109376.A0A0D3A4N0"/>
<evidence type="ECO:0000256" key="1">
    <source>
        <dbReference type="SAM" id="MobiDB-lite"/>
    </source>
</evidence>
<evidence type="ECO:0000313" key="4">
    <source>
        <dbReference type="Proteomes" id="UP000032141"/>
    </source>
</evidence>
<dbReference type="PANTHER" id="PTHR47150">
    <property type="entry name" value="OS12G0169200 PROTEIN"/>
    <property type="match status" value="1"/>
</dbReference>
<protein>
    <recommendedName>
        <fullName evidence="2">Myb-like domain-containing protein</fullName>
    </recommendedName>
</protein>
<dbReference type="Pfam" id="PF04827">
    <property type="entry name" value="Plant_tran"/>
    <property type="match status" value="1"/>
</dbReference>
<name>A0A0D3A4N0_BRAOL</name>
<dbReference type="EnsemblPlants" id="Bo1g022500.1">
    <property type="protein sequence ID" value="Bo1g022500.1"/>
    <property type="gene ID" value="Bo1g022500"/>
</dbReference>
<proteinExistence type="predicted"/>
<reference evidence="3" key="2">
    <citation type="submission" date="2015-03" db="UniProtKB">
        <authorList>
            <consortium name="EnsemblPlants"/>
        </authorList>
    </citation>
    <scope>IDENTIFICATION</scope>
</reference>
<feature type="region of interest" description="Disordered" evidence="1">
    <location>
        <begin position="99"/>
        <end position="121"/>
    </location>
</feature>
<dbReference type="Gramene" id="Bo1g022500.1">
    <property type="protein sequence ID" value="Bo1g022500.1"/>
    <property type="gene ID" value="Bo1g022500"/>
</dbReference>
<reference evidence="3 4" key="1">
    <citation type="journal article" date="2014" name="Genome Biol.">
        <title>Transcriptome and methylome profiling reveals relics of genome dominance in the mesopolyploid Brassica oleracea.</title>
        <authorList>
            <person name="Parkin I.A."/>
            <person name="Koh C."/>
            <person name="Tang H."/>
            <person name="Robinson S.J."/>
            <person name="Kagale S."/>
            <person name="Clarke W.E."/>
            <person name="Town C.D."/>
            <person name="Nixon J."/>
            <person name="Krishnakumar V."/>
            <person name="Bidwell S.L."/>
            <person name="Denoeud F."/>
            <person name="Belcram H."/>
            <person name="Links M.G."/>
            <person name="Just J."/>
            <person name="Clarke C."/>
            <person name="Bender T."/>
            <person name="Huebert T."/>
            <person name="Mason A.S."/>
            <person name="Pires J.C."/>
            <person name="Barker G."/>
            <person name="Moore J."/>
            <person name="Walley P.G."/>
            <person name="Manoli S."/>
            <person name="Batley J."/>
            <person name="Edwards D."/>
            <person name="Nelson M.N."/>
            <person name="Wang X."/>
            <person name="Paterson A.H."/>
            <person name="King G."/>
            <person name="Bancroft I."/>
            <person name="Chalhoub B."/>
            <person name="Sharpe A.G."/>
        </authorList>
    </citation>
    <scope>NUCLEOTIDE SEQUENCE</scope>
    <source>
        <strain evidence="3 4">cv. TO1000</strain>
    </source>
</reference>
<sequence>MRSKRQPKQRPTTTLLRASPPASVVLSVRRPLETTTNDDCLGQHRLVRQKPIATHHRRRLSRSSPCLLRIEDSLRCVVNAAVVKTRIIKGLLAPFELSTKAPPPVSSSSNRQQDSALPEPCPHGPYASFPPVVELSSTQPPVFSTETSSFCEESPRERKERKKWSVSDDLVLISAWLNTSKDHVVGNEQKACAFWSRITVYYAASPKVERGQKREAIQCKQRWQKMNDLFNLHHAWEELKNDQKWCALATAKLDGRQSSSAKKRKCEDGGEEASSQATTNGDHPAKRLVGVKAAKGGGGKRPIGDQLSASEFQGMWSLKEKNLAAKERLKKMGLLESLIAKKEPLSQFEEALKEKLITEIVNKEIKMIKRSQTRDGSEEMEVTCDVRMYHEMEVTRWIRRDGSHEMERDALRRLSLSPLQKCTAAIRVLAYGYAADAVDEYLILGETTTRSCVEHFVEGILYLLGDEYLRRPTPADLQRLLYIGEQRGFPGMIRSIDCMHWKWKNCPTAWKGQYSRGSGKPTIVLEAVASYDLWIWHAFFGPPVEDERDGYTHFDVSEFQQGEDTGTSHVDLTYSTDIPSNIANMMAVQTRIRDR</sequence>
<organism evidence="3 4">
    <name type="scientific">Brassica oleracea var. oleracea</name>
    <dbReference type="NCBI Taxonomy" id="109376"/>
    <lineage>
        <taxon>Eukaryota</taxon>
        <taxon>Viridiplantae</taxon>
        <taxon>Streptophyta</taxon>
        <taxon>Embryophyta</taxon>
        <taxon>Tracheophyta</taxon>
        <taxon>Spermatophyta</taxon>
        <taxon>Magnoliopsida</taxon>
        <taxon>eudicotyledons</taxon>
        <taxon>Gunneridae</taxon>
        <taxon>Pentapetalae</taxon>
        <taxon>rosids</taxon>
        <taxon>malvids</taxon>
        <taxon>Brassicales</taxon>
        <taxon>Brassicaceae</taxon>
        <taxon>Brassiceae</taxon>
        <taxon>Brassica</taxon>
    </lineage>
</organism>
<dbReference type="AlphaFoldDB" id="A0A0D3A4N0"/>
<dbReference type="Proteomes" id="UP000032141">
    <property type="component" value="Chromosome C1"/>
</dbReference>
<dbReference type="InterPro" id="IPR001005">
    <property type="entry name" value="SANT/Myb"/>
</dbReference>
<feature type="region of interest" description="Disordered" evidence="1">
    <location>
        <begin position="257"/>
        <end position="287"/>
    </location>
</feature>
<dbReference type="InterPro" id="IPR006912">
    <property type="entry name" value="Harbinger_derived_prot"/>
</dbReference>
<dbReference type="HOGENOM" id="CLU_012390_5_2_1"/>
<evidence type="ECO:0000259" key="2">
    <source>
        <dbReference type="PROSITE" id="PS50090"/>
    </source>
</evidence>
<dbReference type="PANTHER" id="PTHR47150:SF5">
    <property type="entry name" value="OS07G0546750 PROTEIN"/>
    <property type="match status" value="1"/>
</dbReference>
<feature type="compositionally biased region" description="Polar residues" evidence="1">
    <location>
        <begin position="106"/>
        <end position="115"/>
    </location>
</feature>
<dbReference type="PROSITE" id="PS50090">
    <property type="entry name" value="MYB_LIKE"/>
    <property type="match status" value="1"/>
</dbReference>